<dbReference type="PANTHER" id="PTHR13887">
    <property type="entry name" value="GLUTATHIONE S-TRANSFERASE KAPPA"/>
    <property type="match status" value="1"/>
</dbReference>
<comment type="similarity">
    <text evidence="1">Belongs to the thioredoxin family. DsbA subfamily.</text>
</comment>
<dbReference type="Pfam" id="PF13462">
    <property type="entry name" value="Thioredoxin_4"/>
    <property type="match status" value="1"/>
</dbReference>
<dbReference type="AlphaFoldDB" id="A0A841DHC8"/>
<dbReference type="Proteomes" id="UP000558997">
    <property type="component" value="Unassembled WGS sequence"/>
</dbReference>
<gene>
    <name evidence="4" type="ORF">HDA44_001233</name>
</gene>
<name>A0A841DHC8_9ACTN</name>
<dbReference type="SUPFAM" id="SSF52833">
    <property type="entry name" value="Thioredoxin-like"/>
    <property type="match status" value="1"/>
</dbReference>
<dbReference type="InterPro" id="IPR012336">
    <property type="entry name" value="Thioredoxin-like_fold"/>
</dbReference>
<dbReference type="RefSeq" id="WP_184832076.1">
    <property type="nucleotide sequence ID" value="NZ_BAAAVN010000015.1"/>
</dbReference>
<feature type="domain" description="Thioredoxin" evidence="3">
    <location>
        <begin position="33"/>
        <end position="216"/>
    </location>
</feature>
<dbReference type="InterPro" id="IPR013766">
    <property type="entry name" value="Thioredoxin_domain"/>
</dbReference>
<evidence type="ECO:0000256" key="1">
    <source>
        <dbReference type="ARBA" id="ARBA00005791"/>
    </source>
</evidence>
<reference evidence="4 5" key="1">
    <citation type="submission" date="2020-08" db="EMBL/GenBank/DDBJ databases">
        <title>Sequencing the genomes of 1000 actinobacteria strains.</title>
        <authorList>
            <person name="Klenk H.-P."/>
        </authorList>
    </citation>
    <scope>NUCLEOTIDE SEQUENCE [LARGE SCALE GENOMIC DNA]</scope>
    <source>
        <strain evidence="4 5">DSM 17294</strain>
    </source>
</reference>
<evidence type="ECO:0000313" key="4">
    <source>
        <dbReference type="EMBL" id="MBB5977892.1"/>
    </source>
</evidence>
<keyword evidence="2" id="KW-0472">Membrane</keyword>
<accession>A0A841DHC8</accession>
<keyword evidence="2" id="KW-0812">Transmembrane</keyword>
<keyword evidence="4" id="KW-0413">Isomerase</keyword>
<keyword evidence="2" id="KW-1133">Transmembrane helix</keyword>
<evidence type="ECO:0000256" key="2">
    <source>
        <dbReference type="SAM" id="Phobius"/>
    </source>
</evidence>
<evidence type="ECO:0000259" key="3">
    <source>
        <dbReference type="PROSITE" id="PS51352"/>
    </source>
</evidence>
<organism evidence="4 5">
    <name type="scientific">Kribbella solani</name>
    <dbReference type="NCBI Taxonomy" id="236067"/>
    <lineage>
        <taxon>Bacteria</taxon>
        <taxon>Bacillati</taxon>
        <taxon>Actinomycetota</taxon>
        <taxon>Actinomycetes</taxon>
        <taxon>Propionibacteriales</taxon>
        <taxon>Kribbellaceae</taxon>
        <taxon>Kribbella</taxon>
    </lineage>
</organism>
<sequence length="216" mass="23658">MSTNARISIGIAVAFAAVVGVLLVLNGRGDGGVQDAAAATDERLVRADSHRLNEAKDGKVTFVEFLDFECEACRAAFPAVEQLRAKYDGKVTFVVRYFPIQSHFNAERAARAVEAAAAQGKFEAMYRKMYDTQTEWGEQQVPADARFRAYAEELGLDVAAWEQKYNDPATLERIKKDVADGDALGVTGTPTFFLNGKKLEPKSIDDLVTSIDAELK</sequence>
<protein>
    <submittedName>
        <fullName evidence="4">Protein-disulfide isomerase</fullName>
    </submittedName>
</protein>
<feature type="transmembrane region" description="Helical" evidence="2">
    <location>
        <begin position="6"/>
        <end position="25"/>
    </location>
</feature>
<comment type="caution">
    <text evidence="4">The sequence shown here is derived from an EMBL/GenBank/DDBJ whole genome shotgun (WGS) entry which is preliminary data.</text>
</comment>
<evidence type="ECO:0000313" key="5">
    <source>
        <dbReference type="Proteomes" id="UP000558997"/>
    </source>
</evidence>
<dbReference type="Gene3D" id="3.40.30.10">
    <property type="entry name" value="Glutaredoxin"/>
    <property type="match status" value="1"/>
</dbReference>
<keyword evidence="5" id="KW-1185">Reference proteome</keyword>
<dbReference type="GO" id="GO:0016853">
    <property type="term" value="F:isomerase activity"/>
    <property type="evidence" value="ECO:0007669"/>
    <property type="project" value="UniProtKB-KW"/>
</dbReference>
<proteinExistence type="inferred from homology"/>
<dbReference type="InterPro" id="IPR036249">
    <property type="entry name" value="Thioredoxin-like_sf"/>
</dbReference>
<dbReference type="PANTHER" id="PTHR13887:SF55">
    <property type="entry name" value="SLR0313 PROTEIN"/>
    <property type="match status" value="1"/>
</dbReference>
<dbReference type="EMBL" id="JACHNF010000001">
    <property type="protein sequence ID" value="MBB5977892.1"/>
    <property type="molecule type" value="Genomic_DNA"/>
</dbReference>
<dbReference type="PROSITE" id="PS51352">
    <property type="entry name" value="THIOREDOXIN_2"/>
    <property type="match status" value="1"/>
</dbReference>